<dbReference type="EMBL" id="JAMOIM010000001">
    <property type="protein sequence ID" value="MCW6506407.1"/>
    <property type="molecule type" value="Genomic_DNA"/>
</dbReference>
<organism evidence="2 3">
    <name type="scientific">Lichenifustis flavocetrariae</name>
    <dbReference type="NCBI Taxonomy" id="2949735"/>
    <lineage>
        <taxon>Bacteria</taxon>
        <taxon>Pseudomonadati</taxon>
        <taxon>Pseudomonadota</taxon>
        <taxon>Alphaproteobacteria</taxon>
        <taxon>Hyphomicrobiales</taxon>
        <taxon>Lichenihabitantaceae</taxon>
        <taxon>Lichenifustis</taxon>
    </lineage>
</organism>
<evidence type="ECO:0000313" key="2">
    <source>
        <dbReference type="EMBL" id="MCW6506407.1"/>
    </source>
</evidence>
<evidence type="ECO:0000256" key="1">
    <source>
        <dbReference type="SAM" id="SignalP"/>
    </source>
</evidence>
<gene>
    <name evidence="2" type="ORF">M8523_00035</name>
</gene>
<reference evidence="2" key="1">
    <citation type="submission" date="2022-05" db="EMBL/GenBank/DDBJ databases">
        <authorList>
            <person name="Pankratov T."/>
        </authorList>
    </citation>
    <scope>NUCLEOTIDE SEQUENCE</scope>
    <source>
        <strain evidence="2">BP6-180914</strain>
    </source>
</reference>
<feature type="chain" id="PRO_5041396647" evidence="1">
    <location>
        <begin position="21"/>
        <end position="102"/>
    </location>
</feature>
<dbReference type="RefSeq" id="WP_282582778.1">
    <property type="nucleotide sequence ID" value="NZ_JAMOIM010000001.1"/>
</dbReference>
<dbReference type="Proteomes" id="UP001165667">
    <property type="component" value="Unassembled WGS sequence"/>
</dbReference>
<sequence length="102" mass="10783">MLSTVVAYLIHALILGPFHAQLSAAVSKAQAPYAIVAQVKTCASLAVPSLARKVGDDPMWVVSTAVDIWLGRSSPERLLLVVSPECGPAIDVARGYLRDRAA</sequence>
<dbReference type="AlphaFoldDB" id="A0AA42CKI9"/>
<proteinExistence type="predicted"/>
<comment type="caution">
    <text evidence="2">The sequence shown here is derived from an EMBL/GenBank/DDBJ whole genome shotgun (WGS) entry which is preliminary data.</text>
</comment>
<accession>A0AA42CKI9</accession>
<protein>
    <submittedName>
        <fullName evidence="2">Uncharacterized protein</fullName>
    </submittedName>
</protein>
<name>A0AA42CKI9_9HYPH</name>
<feature type="signal peptide" evidence="1">
    <location>
        <begin position="1"/>
        <end position="20"/>
    </location>
</feature>
<evidence type="ECO:0000313" key="3">
    <source>
        <dbReference type="Proteomes" id="UP001165667"/>
    </source>
</evidence>
<keyword evidence="3" id="KW-1185">Reference proteome</keyword>
<keyword evidence="1" id="KW-0732">Signal</keyword>